<dbReference type="eggNOG" id="ENOG5034962">
    <property type="taxonomic scope" value="Bacteria"/>
</dbReference>
<dbReference type="Proteomes" id="UP000012589">
    <property type="component" value="Unassembled WGS sequence"/>
</dbReference>
<evidence type="ECO:0000313" key="2">
    <source>
        <dbReference type="Proteomes" id="UP000012589"/>
    </source>
</evidence>
<protein>
    <submittedName>
        <fullName evidence="1">Uncharacterized protein</fullName>
    </submittedName>
</protein>
<evidence type="ECO:0000313" key="1">
    <source>
        <dbReference type="EMBL" id="EMZ37601.1"/>
    </source>
</evidence>
<dbReference type="STRING" id="1235802.C823_00327"/>
<reference evidence="1 2" key="1">
    <citation type="journal article" date="2014" name="Genome Announc.">
        <title>Draft genome sequences of the altered schaedler flora, a defined bacterial community from gnotobiotic mice.</title>
        <authorList>
            <person name="Wannemuehler M.J."/>
            <person name="Overstreet A.M."/>
            <person name="Ward D.V."/>
            <person name="Phillips G.J."/>
        </authorList>
    </citation>
    <scope>NUCLEOTIDE SEQUENCE [LARGE SCALE GENOMIC DNA]</scope>
    <source>
        <strain evidence="1 2">ASF492</strain>
    </source>
</reference>
<comment type="caution">
    <text evidence="1">The sequence shown here is derived from an EMBL/GenBank/DDBJ whole genome shotgun (WGS) entry which is preliminary data.</text>
</comment>
<gene>
    <name evidence="1" type="ORF">C823_00327</name>
</gene>
<keyword evidence="2" id="KW-1185">Reference proteome</keyword>
<proteinExistence type="predicted"/>
<accession>N2BB29</accession>
<dbReference type="HOGENOM" id="CLU_182248_0_0_9"/>
<sequence length="98" mass="11075">MKILKEGKSAGGVDMQIEEWNENYSFMPYGSTIAFYPESKATHKGPFAPKAGESYRFSFDFPDNAAAEAAFTALENGSKDFVDYLEYWSGKLEYRDCI</sequence>
<dbReference type="OrthoDB" id="2991043at2"/>
<dbReference type="AlphaFoldDB" id="N2BB29"/>
<dbReference type="PATRIC" id="fig|1235802.3.peg.345"/>
<name>N2BB29_9FIRM</name>
<organism evidence="1 2">
    <name type="scientific">Eubacterium plexicaudatum ASF492</name>
    <dbReference type="NCBI Taxonomy" id="1235802"/>
    <lineage>
        <taxon>Bacteria</taxon>
        <taxon>Bacillati</taxon>
        <taxon>Bacillota</taxon>
        <taxon>Clostridia</taxon>
        <taxon>Eubacteriales</taxon>
        <taxon>Eubacteriaceae</taxon>
        <taxon>Eubacterium</taxon>
    </lineage>
</organism>
<dbReference type="EMBL" id="AQFT01000010">
    <property type="protein sequence ID" value="EMZ37601.1"/>
    <property type="molecule type" value="Genomic_DNA"/>
</dbReference>